<name>A0A4Y3HU18_9VIBR</name>
<evidence type="ECO:0000256" key="2">
    <source>
        <dbReference type="PROSITE-ProRule" id="PRU00335"/>
    </source>
</evidence>
<evidence type="ECO:0000313" key="4">
    <source>
        <dbReference type="EMBL" id="GEA50495.1"/>
    </source>
</evidence>
<keyword evidence="1 2" id="KW-0238">DNA-binding</keyword>
<dbReference type="PRINTS" id="PR00455">
    <property type="entry name" value="HTHTETR"/>
</dbReference>
<dbReference type="SUPFAM" id="SSF46689">
    <property type="entry name" value="Homeodomain-like"/>
    <property type="match status" value="1"/>
</dbReference>
<evidence type="ECO:0000313" key="5">
    <source>
        <dbReference type="Proteomes" id="UP000318717"/>
    </source>
</evidence>
<dbReference type="InterPro" id="IPR050624">
    <property type="entry name" value="HTH-type_Tx_Regulator"/>
</dbReference>
<accession>A0A4Y3HU18</accession>
<dbReference type="GO" id="GO:0003677">
    <property type="term" value="F:DNA binding"/>
    <property type="evidence" value="ECO:0007669"/>
    <property type="project" value="UniProtKB-UniRule"/>
</dbReference>
<dbReference type="Proteomes" id="UP000318717">
    <property type="component" value="Unassembled WGS sequence"/>
</dbReference>
<comment type="caution">
    <text evidence="4">The sequence shown here is derived from an EMBL/GenBank/DDBJ whole genome shotgun (WGS) entry which is preliminary data.</text>
</comment>
<feature type="domain" description="HTH tetR-type" evidence="3">
    <location>
        <begin position="12"/>
        <end position="72"/>
    </location>
</feature>
<dbReference type="Gene3D" id="1.10.357.10">
    <property type="entry name" value="Tetracycline Repressor, domain 2"/>
    <property type="match status" value="1"/>
</dbReference>
<evidence type="ECO:0000259" key="3">
    <source>
        <dbReference type="PROSITE" id="PS50977"/>
    </source>
</evidence>
<dbReference type="PANTHER" id="PTHR43479:SF11">
    <property type="entry name" value="ACREF_ENVCD OPERON REPRESSOR-RELATED"/>
    <property type="match status" value="1"/>
</dbReference>
<dbReference type="OrthoDB" id="9151800at2"/>
<proteinExistence type="predicted"/>
<sequence length="217" mass="24884">MSRKAGRPAEKTEARECLIQSAKLLFSSMPYEKVSTRLIAEKAGVNSAMIRYYFSNKEGLFEAMINSVMTPILESMRRHKQSPSSQSLESIMRVHYQVMSKDPEFPRMLTRIMMQPSSEVQRQVTEKLFDQLVGTLGDDLLFSQNKHNVFRSDLDVKKCKLTFISMLMFPFISPPAILEKHQIELTPSFLEEMLQHNLSVIASGMINTKVQSQDNNQ</sequence>
<feature type="DNA-binding region" description="H-T-H motif" evidence="2">
    <location>
        <begin position="35"/>
        <end position="54"/>
    </location>
</feature>
<dbReference type="PROSITE" id="PS50977">
    <property type="entry name" value="HTH_TETR_2"/>
    <property type="match status" value="1"/>
</dbReference>
<protein>
    <submittedName>
        <fullName evidence="4">TetR family transcriptional regulator</fullName>
    </submittedName>
</protein>
<dbReference type="InterPro" id="IPR009057">
    <property type="entry name" value="Homeodomain-like_sf"/>
</dbReference>
<evidence type="ECO:0000256" key="1">
    <source>
        <dbReference type="ARBA" id="ARBA00023125"/>
    </source>
</evidence>
<organism evidence="4 5">
    <name type="scientific">Vibrio inusitatus NBRC 102082</name>
    <dbReference type="NCBI Taxonomy" id="1219070"/>
    <lineage>
        <taxon>Bacteria</taxon>
        <taxon>Pseudomonadati</taxon>
        <taxon>Pseudomonadota</taxon>
        <taxon>Gammaproteobacteria</taxon>
        <taxon>Vibrionales</taxon>
        <taxon>Vibrionaceae</taxon>
        <taxon>Vibrio</taxon>
    </lineage>
</organism>
<dbReference type="Pfam" id="PF00440">
    <property type="entry name" value="TetR_N"/>
    <property type="match status" value="1"/>
</dbReference>
<dbReference type="RefSeq" id="WP_141344866.1">
    <property type="nucleotide sequence ID" value="NZ_BJLF01000005.1"/>
</dbReference>
<gene>
    <name evidence="4" type="ORF">VIN01S_12990</name>
</gene>
<dbReference type="InterPro" id="IPR001647">
    <property type="entry name" value="HTH_TetR"/>
</dbReference>
<dbReference type="AlphaFoldDB" id="A0A4Y3HU18"/>
<dbReference type="PANTHER" id="PTHR43479">
    <property type="entry name" value="ACREF/ENVCD OPERON REPRESSOR-RELATED"/>
    <property type="match status" value="1"/>
</dbReference>
<keyword evidence="5" id="KW-1185">Reference proteome</keyword>
<reference evidence="4 5" key="1">
    <citation type="submission" date="2019-06" db="EMBL/GenBank/DDBJ databases">
        <title>Whole genome shotgun sequence of Vibrio inusitatus NBRC 102082.</title>
        <authorList>
            <person name="Hosoyama A."/>
            <person name="Uohara A."/>
            <person name="Ohji S."/>
            <person name="Ichikawa N."/>
        </authorList>
    </citation>
    <scope>NUCLEOTIDE SEQUENCE [LARGE SCALE GENOMIC DNA]</scope>
    <source>
        <strain evidence="4 5">NBRC 102082</strain>
    </source>
</reference>
<dbReference type="EMBL" id="BJLF01000005">
    <property type="protein sequence ID" value="GEA50495.1"/>
    <property type="molecule type" value="Genomic_DNA"/>
</dbReference>